<reference evidence="1" key="2">
    <citation type="journal article" date="2023" name="Commun. Biol.">
        <title>Intrasexual cuticular hydrocarbon dimorphism in a wasp sheds light on hydrocarbon biosynthesis genes in Hymenoptera.</title>
        <authorList>
            <person name="Moris V.C."/>
            <person name="Podsiadlowski L."/>
            <person name="Martin S."/>
            <person name="Oeyen J.P."/>
            <person name="Donath A."/>
            <person name="Petersen M."/>
            <person name="Wilbrandt J."/>
            <person name="Misof B."/>
            <person name="Liedtke D."/>
            <person name="Thamm M."/>
            <person name="Scheiner R."/>
            <person name="Schmitt T."/>
            <person name="Niehuis O."/>
        </authorList>
    </citation>
    <scope>NUCLEOTIDE SEQUENCE</scope>
    <source>
        <strain evidence="1">GBR_01_08_01A</strain>
    </source>
</reference>
<proteinExistence type="predicted"/>
<dbReference type="AlphaFoldDB" id="A0AAD9R8X7"/>
<accession>A0AAD9R8X7</accession>
<reference evidence="1" key="1">
    <citation type="submission" date="2021-08" db="EMBL/GenBank/DDBJ databases">
        <authorList>
            <person name="Misof B."/>
            <person name="Oliver O."/>
            <person name="Podsiadlowski L."/>
            <person name="Donath A."/>
            <person name="Peters R."/>
            <person name="Mayer C."/>
            <person name="Rust J."/>
            <person name="Gunkel S."/>
            <person name="Lesny P."/>
            <person name="Martin S."/>
            <person name="Oeyen J.P."/>
            <person name="Petersen M."/>
            <person name="Panagiotis P."/>
            <person name="Wilbrandt J."/>
            <person name="Tanja T."/>
        </authorList>
    </citation>
    <scope>NUCLEOTIDE SEQUENCE</scope>
    <source>
        <strain evidence="1">GBR_01_08_01A</strain>
        <tissue evidence="1">Thorax + abdomen</tissue>
    </source>
</reference>
<name>A0AAD9R8X7_9HYME</name>
<evidence type="ECO:0000313" key="2">
    <source>
        <dbReference type="Proteomes" id="UP001258017"/>
    </source>
</evidence>
<dbReference type="EMBL" id="JAIFRP010004455">
    <property type="protein sequence ID" value="KAK2575277.1"/>
    <property type="molecule type" value="Genomic_DNA"/>
</dbReference>
<comment type="caution">
    <text evidence="1">The sequence shown here is derived from an EMBL/GenBank/DDBJ whole genome shotgun (WGS) entry which is preliminary data.</text>
</comment>
<evidence type="ECO:0000313" key="1">
    <source>
        <dbReference type="EMBL" id="KAK2575277.1"/>
    </source>
</evidence>
<sequence>MGNITLPHRLSAQDLGVHITPSLNFSEHYQCITNIALKTLGFIKRFTADFKTLPALRLLYCALDRPHLEYASIIWSPHQYKYQLMLERVQHKFLRYAAFKSGQPMARDNHDYSQVMNRL</sequence>
<protein>
    <recommendedName>
        <fullName evidence="3">RNA-directed DNA polymerase from mobile element jockey</fullName>
    </recommendedName>
</protein>
<organism evidence="1 2">
    <name type="scientific">Odynerus spinipes</name>
    <dbReference type="NCBI Taxonomy" id="1348599"/>
    <lineage>
        <taxon>Eukaryota</taxon>
        <taxon>Metazoa</taxon>
        <taxon>Ecdysozoa</taxon>
        <taxon>Arthropoda</taxon>
        <taxon>Hexapoda</taxon>
        <taxon>Insecta</taxon>
        <taxon>Pterygota</taxon>
        <taxon>Neoptera</taxon>
        <taxon>Endopterygota</taxon>
        <taxon>Hymenoptera</taxon>
        <taxon>Apocrita</taxon>
        <taxon>Aculeata</taxon>
        <taxon>Vespoidea</taxon>
        <taxon>Vespidae</taxon>
        <taxon>Eumeninae</taxon>
        <taxon>Odynerus</taxon>
    </lineage>
</organism>
<gene>
    <name evidence="1" type="ORF">KPH14_007662</name>
</gene>
<keyword evidence="2" id="KW-1185">Reference proteome</keyword>
<dbReference type="Proteomes" id="UP001258017">
    <property type="component" value="Unassembled WGS sequence"/>
</dbReference>
<evidence type="ECO:0008006" key="3">
    <source>
        <dbReference type="Google" id="ProtNLM"/>
    </source>
</evidence>